<dbReference type="GO" id="GO:0004853">
    <property type="term" value="F:uroporphyrinogen decarboxylase activity"/>
    <property type="evidence" value="ECO:0007669"/>
    <property type="project" value="UniProtKB-EC"/>
</dbReference>
<dbReference type="GO" id="GO:0005829">
    <property type="term" value="C:cytosol"/>
    <property type="evidence" value="ECO:0007669"/>
    <property type="project" value="UniProtKB-SubCell"/>
</dbReference>
<dbReference type="SUPFAM" id="SSF51726">
    <property type="entry name" value="UROD/MetE-like"/>
    <property type="match status" value="1"/>
</dbReference>
<evidence type="ECO:0000256" key="9">
    <source>
        <dbReference type="ARBA" id="ARBA00023239"/>
    </source>
</evidence>
<comment type="similarity">
    <text evidence="3">Belongs to the uroporphyrinogen decarboxylase family.</text>
</comment>
<feature type="domain" description="Uroporphyrinogen decarboxylase (URO-D)" evidence="15">
    <location>
        <begin position="91"/>
        <end position="445"/>
    </location>
</feature>
<organism evidence="16">
    <name type="scientific">Craspedostauros australis</name>
    <dbReference type="NCBI Taxonomy" id="1486917"/>
    <lineage>
        <taxon>Eukaryota</taxon>
        <taxon>Sar</taxon>
        <taxon>Stramenopiles</taxon>
        <taxon>Ochrophyta</taxon>
        <taxon>Bacillariophyta</taxon>
        <taxon>Bacillariophyceae</taxon>
        <taxon>Bacillariophycidae</taxon>
        <taxon>Naviculales</taxon>
        <taxon>Naviculaceae</taxon>
        <taxon>Craspedostauros</taxon>
    </lineage>
</organism>
<comment type="function">
    <text evidence="11">Catalyzes the sequential decarboxylation of the four acetate side chains of uroporphyrinogen to form coproporphyrinogen and participates in the fifth step in the heme biosynthetic pathway. Isomer I or isomer III of uroporphyrinogen may serve as substrate, but only coproporphyrinogen III can ultimately be converted to heme. In vitro also decarboxylates pentacarboxylate porphyrinogen I.</text>
</comment>
<comment type="pathway">
    <text evidence="2">Porphyrin-containing compound metabolism; protoporphyrin-IX biosynthesis; coproporphyrinogen-III from 5-aminolevulinate: step 4/4.</text>
</comment>
<feature type="chain" id="PRO_5031530357" description="Uroporphyrinogen decarboxylase" evidence="14">
    <location>
        <begin position="19"/>
        <end position="457"/>
    </location>
</feature>
<dbReference type="Gene3D" id="3.20.20.210">
    <property type="match status" value="1"/>
</dbReference>
<evidence type="ECO:0000256" key="2">
    <source>
        <dbReference type="ARBA" id="ARBA00004804"/>
    </source>
</evidence>
<evidence type="ECO:0000256" key="4">
    <source>
        <dbReference type="ARBA" id="ARBA00011738"/>
    </source>
</evidence>
<dbReference type="PANTHER" id="PTHR21091:SF169">
    <property type="entry name" value="UROPORPHYRINOGEN DECARBOXYLASE"/>
    <property type="match status" value="1"/>
</dbReference>
<evidence type="ECO:0000256" key="5">
    <source>
        <dbReference type="ARBA" id="ARBA00012288"/>
    </source>
</evidence>
<dbReference type="UniPathway" id="UPA00251">
    <property type="reaction ID" value="UER00321"/>
</dbReference>
<evidence type="ECO:0000256" key="11">
    <source>
        <dbReference type="ARBA" id="ARBA00045708"/>
    </source>
</evidence>
<protein>
    <recommendedName>
        <fullName evidence="6">Uroporphyrinogen decarboxylase</fullName>
        <ecNumber evidence="5">4.1.1.37</ecNumber>
    </recommendedName>
</protein>
<evidence type="ECO:0000259" key="15">
    <source>
        <dbReference type="Pfam" id="PF01208"/>
    </source>
</evidence>
<dbReference type="FunFam" id="3.20.20.210:FF:000008">
    <property type="entry name" value="Uroporphyrinogen decarboxylase"/>
    <property type="match status" value="1"/>
</dbReference>
<reference evidence="16" key="1">
    <citation type="submission" date="2021-01" db="EMBL/GenBank/DDBJ databases">
        <authorList>
            <person name="Corre E."/>
            <person name="Pelletier E."/>
            <person name="Niang G."/>
            <person name="Scheremetjew M."/>
            <person name="Finn R."/>
            <person name="Kale V."/>
            <person name="Holt S."/>
            <person name="Cochrane G."/>
            <person name="Meng A."/>
            <person name="Brown T."/>
            <person name="Cohen L."/>
        </authorList>
    </citation>
    <scope>NUCLEOTIDE SEQUENCE</scope>
    <source>
        <strain evidence="16">CCMP3328</strain>
    </source>
</reference>
<dbReference type="AlphaFoldDB" id="A0A7R9WRD9"/>
<comment type="catalytic activity">
    <reaction evidence="12">
        <text>uroporphyrinogen I + 4 H(+) = coproporphyrinogen I + 4 CO2</text>
        <dbReference type="Rhea" id="RHEA:31239"/>
        <dbReference type="ChEBI" id="CHEBI:15378"/>
        <dbReference type="ChEBI" id="CHEBI:16526"/>
        <dbReference type="ChEBI" id="CHEBI:62626"/>
        <dbReference type="ChEBI" id="CHEBI:62631"/>
    </reaction>
    <physiologicalReaction direction="left-to-right" evidence="12">
        <dbReference type="Rhea" id="RHEA:31240"/>
    </physiologicalReaction>
</comment>
<keyword evidence="14" id="KW-0732">Signal</keyword>
<evidence type="ECO:0000256" key="13">
    <source>
        <dbReference type="ARBA" id="ARBA00048411"/>
    </source>
</evidence>
<keyword evidence="7" id="KW-0963">Cytoplasm</keyword>
<name>A0A7R9WRD9_9STRA</name>
<evidence type="ECO:0000256" key="10">
    <source>
        <dbReference type="ARBA" id="ARBA00023244"/>
    </source>
</evidence>
<comment type="catalytic activity">
    <reaction evidence="13">
        <text>uroporphyrinogen III + 4 H(+) = coproporphyrinogen III + 4 CO2</text>
        <dbReference type="Rhea" id="RHEA:19865"/>
        <dbReference type="ChEBI" id="CHEBI:15378"/>
        <dbReference type="ChEBI" id="CHEBI:16526"/>
        <dbReference type="ChEBI" id="CHEBI:57308"/>
        <dbReference type="ChEBI" id="CHEBI:57309"/>
        <dbReference type="EC" id="4.1.1.37"/>
    </reaction>
    <physiologicalReaction direction="left-to-right" evidence="13">
        <dbReference type="Rhea" id="RHEA:19866"/>
    </physiologicalReaction>
</comment>
<dbReference type="GO" id="GO:0006782">
    <property type="term" value="P:protoporphyrinogen IX biosynthetic process"/>
    <property type="evidence" value="ECO:0007669"/>
    <property type="project" value="UniProtKB-UniPathway"/>
</dbReference>
<dbReference type="PANTHER" id="PTHR21091">
    <property type="entry name" value="METHYLTETRAHYDROFOLATE:HOMOCYSTEINE METHYLTRANSFERASE RELATED"/>
    <property type="match status" value="1"/>
</dbReference>
<evidence type="ECO:0000256" key="6">
    <source>
        <dbReference type="ARBA" id="ARBA00014308"/>
    </source>
</evidence>
<dbReference type="Pfam" id="PF01208">
    <property type="entry name" value="URO-D"/>
    <property type="match status" value="1"/>
</dbReference>
<keyword evidence="10" id="KW-0627">Porphyrin biosynthesis</keyword>
<accession>A0A7R9WRD9</accession>
<dbReference type="InterPro" id="IPR038071">
    <property type="entry name" value="UROD/MetE-like_sf"/>
</dbReference>
<evidence type="ECO:0000256" key="8">
    <source>
        <dbReference type="ARBA" id="ARBA00022793"/>
    </source>
</evidence>
<keyword evidence="9" id="KW-0456">Lyase</keyword>
<dbReference type="InterPro" id="IPR000257">
    <property type="entry name" value="Uroporphyrinogen_deCOase"/>
</dbReference>
<evidence type="ECO:0000313" key="16">
    <source>
        <dbReference type="EMBL" id="CAD8332920.1"/>
    </source>
</evidence>
<evidence type="ECO:0000256" key="7">
    <source>
        <dbReference type="ARBA" id="ARBA00022490"/>
    </source>
</evidence>
<comment type="subcellular location">
    <subcellularLocation>
        <location evidence="1">Cytoplasm</location>
        <location evidence="1">Cytosol</location>
    </subcellularLocation>
</comment>
<gene>
    <name evidence="16" type="ORF">CAUS1442_LOCUS5021</name>
</gene>
<sequence length="457" mass="50243">MKISAAAFLLLLPCAADAFVAPQSPTAFTQRGRHLSGAATAAEDLELTRKIILEGMSGNAVAASSESSDKLFEINFDKDRKSEYKTHPRPANDLMIRAALGEPVEKTPLWLFRQAGRHLPEYQSYKEETGRNFLDLLAYPDSVAECTMQPLRRYDVDAAILFSDILVIAEALGIEVTMPGGVGILVPNPLKAPEDVAARIPSLDDITPAFVEDKLGHVFEAVRQIRSQMEAEDKSIPLIGFSAAPWTLLFYMVGGSSKKNTELGMKWLQEHPEESTTLLQTLTKIVVEYMSAQVEQGAHMLQIFEAMGMMIDEENFYKFAMPCLEQIEAELKVRFPDVPLMVFSRGASFANAELAKRGFDVITIDGEVDRATARAVIGDDVTLQGNYDPREMIDDGSKTPETVRQTAKEMLEVLGPEKLIANLGEGLGGKESPALVKVFVDAIHEESEIMISAGKKD</sequence>
<feature type="signal peptide" evidence="14">
    <location>
        <begin position="1"/>
        <end position="18"/>
    </location>
</feature>
<keyword evidence="8" id="KW-0210">Decarboxylase</keyword>
<dbReference type="NCBIfam" id="TIGR01464">
    <property type="entry name" value="hemE"/>
    <property type="match status" value="1"/>
</dbReference>
<evidence type="ECO:0000256" key="14">
    <source>
        <dbReference type="SAM" id="SignalP"/>
    </source>
</evidence>
<evidence type="ECO:0000256" key="12">
    <source>
        <dbReference type="ARBA" id="ARBA00047341"/>
    </source>
</evidence>
<proteinExistence type="inferred from homology"/>
<comment type="subunit">
    <text evidence="4">Homodimer.</text>
</comment>
<dbReference type="EMBL" id="HBEF01007986">
    <property type="protein sequence ID" value="CAD8332920.1"/>
    <property type="molecule type" value="Transcribed_RNA"/>
</dbReference>
<dbReference type="EC" id="4.1.1.37" evidence="5"/>
<evidence type="ECO:0000256" key="1">
    <source>
        <dbReference type="ARBA" id="ARBA00004514"/>
    </source>
</evidence>
<dbReference type="InterPro" id="IPR006361">
    <property type="entry name" value="Uroporphyrinogen_deCO2ase_HemE"/>
</dbReference>
<evidence type="ECO:0000256" key="3">
    <source>
        <dbReference type="ARBA" id="ARBA00009935"/>
    </source>
</evidence>